<dbReference type="GO" id="GO:0008168">
    <property type="term" value="F:methyltransferase activity"/>
    <property type="evidence" value="ECO:0007669"/>
    <property type="project" value="UniProtKB-KW"/>
</dbReference>
<dbReference type="PANTHER" id="PTHR12818">
    <property type="entry name" value="TRNA (ADENINE(37)-N6)-METHYLTRANSFERASE"/>
    <property type="match status" value="1"/>
</dbReference>
<evidence type="ECO:0000313" key="5">
    <source>
        <dbReference type="Proteomes" id="UP000274578"/>
    </source>
</evidence>
<dbReference type="PROSITE" id="PS01318">
    <property type="entry name" value="TSAA_1"/>
    <property type="match status" value="1"/>
</dbReference>
<feature type="domain" description="TsaA-like" evidence="3">
    <location>
        <begin position="3"/>
        <end position="145"/>
    </location>
</feature>
<proteinExistence type="inferred from homology"/>
<organism evidence="4 5">
    <name type="scientific">Segatella oris</name>
    <dbReference type="NCBI Taxonomy" id="28135"/>
    <lineage>
        <taxon>Bacteria</taxon>
        <taxon>Pseudomonadati</taxon>
        <taxon>Bacteroidota</taxon>
        <taxon>Bacteroidia</taxon>
        <taxon>Bacteroidales</taxon>
        <taxon>Prevotellaceae</taxon>
        <taxon>Segatella</taxon>
    </lineage>
</organism>
<dbReference type="SUPFAM" id="SSF118196">
    <property type="entry name" value="YaeB-like"/>
    <property type="match status" value="1"/>
</dbReference>
<evidence type="ECO:0000259" key="3">
    <source>
        <dbReference type="PROSITE" id="PS51668"/>
    </source>
</evidence>
<dbReference type="RefSeq" id="WP_018920767.1">
    <property type="nucleotide sequence ID" value="NZ_LR134384.1"/>
</dbReference>
<comment type="similarity">
    <text evidence="2">Belongs to the tRNA methyltransferase O family.</text>
</comment>
<dbReference type="InterPro" id="IPR040372">
    <property type="entry name" value="YaeB-like"/>
</dbReference>
<dbReference type="EMBL" id="LR134384">
    <property type="protein sequence ID" value="VEH15073.1"/>
    <property type="molecule type" value="Genomic_DNA"/>
</dbReference>
<sequence length="227" mass="25414">MKIEPIAVFHSPFNSKFGIPKQSGIVEALKGEIVFLPAYRNPDALRGLEAFDYLWLIWEFSANRHHANSLMVRPPRLGGNEKVGVFASRSPFRPNGLGLSSVKIETIEWETSRGPIIHVLGADLMDATPIYDIKPYITYADAHVDACCGFVDRYQWKRLDVVIGSEAQDFLLSHGFDAARIDELKSILAEDPRPQYQDDPDKIYGMPFAGIDVHFQVKGNVLTVLAV</sequence>
<dbReference type="Pfam" id="PF18389">
    <property type="entry name" value="TrmO_C"/>
    <property type="match status" value="1"/>
</dbReference>
<dbReference type="PANTHER" id="PTHR12818:SF0">
    <property type="entry name" value="TRNA (ADENINE(37)-N6)-METHYLTRANSFERASE"/>
    <property type="match status" value="1"/>
</dbReference>
<evidence type="ECO:0000313" key="4">
    <source>
        <dbReference type="EMBL" id="VEH15073.1"/>
    </source>
</evidence>
<gene>
    <name evidence="4" type="ORF">NCTC13071_01068</name>
</gene>
<evidence type="ECO:0000256" key="1">
    <source>
        <dbReference type="ARBA" id="ARBA00022691"/>
    </source>
</evidence>
<dbReference type="InterPro" id="IPR023370">
    <property type="entry name" value="TrmO-like_N"/>
</dbReference>
<dbReference type="InterPro" id="IPR023368">
    <property type="entry name" value="UPF0066_cons_site"/>
</dbReference>
<dbReference type="PROSITE" id="PS51668">
    <property type="entry name" value="TSAA_2"/>
    <property type="match status" value="1"/>
</dbReference>
<dbReference type="InterPro" id="IPR036414">
    <property type="entry name" value="YaeB_N_sf"/>
</dbReference>
<dbReference type="CDD" id="cd09281">
    <property type="entry name" value="UPF0066"/>
    <property type="match status" value="1"/>
</dbReference>
<keyword evidence="1" id="KW-0949">S-adenosyl-L-methionine</keyword>
<dbReference type="KEGG" id="poc:NCTC13071_01068"/>
<dbReference type="InterPro" id="IPR041369">
    <property type="entry name" value="TrmO_C"/>
</dbReference>
<reference evidence="4 5" key="1">
    <citation type="submission" date="2018-12" db="EMBL/GenBank/DDBJ databases">
        <authorList>
            <consortium name="Pathogen Informatics"/>
        </authorList>
    </citation>
    <scope>NUCLEOTIDE SEQUENCE [LARGE SCALE GENOMIC DNA]</scope>
    <source>
        <strain evidence="4 5">NCTC13071</strain>
    </source>
</reference>
<accession>A0A3S4X1I2</accession>
<dbReference type="Gene3D" id="3.30.2310.10">
    <property type="entry name" value="YaeB-like"/>
    <property type="match status" value="1"/>
</dbReference>
<dbReference type="Gene3D" id="2.40.30.70">
    <property type="entry name" value="YaeB-like"/>
    <property type="match status" value="1"/>
</dbReference>
<dbReference type="AlphaFoldDB" id="A0A3S4X1I2"/>
<dbReference type="Proteomes" id="UP000274578">
    <property type="component" value="Chromosome 1"/>
</dbReference>
<dbReference type="GeneID" id="85011928"/>
<keyword evidence="4" id="KW-0808">Transferase</keyword>
<dbReference type="NCBIfam" id="TIGR00104">
    <property type="entry name" value="tRNA_TsaA"/>
    <property type="match status" value="1"/>
</dbReference>
<name>A0A3S4X1I2_9BACT</name>
<keyword evidence="4" id="KW-0489">Methyltransferase</keyword>
<dbReference type="Pfam" id="PF01980">
    <property type="entry name" value="TrmO_N"/>
    <property type="match status" value="1"/>
</dbReference>
<protein>
    <submittedName>
        <fullName evidence="4">Putative methyltransferase, YaeB/AF_0241 family</fullName>
    </submittedName>
</protein>
<dbReference type="GO" id="GO:0032259">
    <property type="term" value="P:methylation"/>
    <property type="evidence" value="ECO:0007669"/>
    <property type="project" value="UniProtKB-KW"/>
</dbReference>
<dbReference type="InterPro" id="IPR036413">
    <property type="entry name" value="YaeB-like_sf"/>
</dbReference>
<evidence type="ECO:0000256" key="2">
    <source>
        <dbReference type="ARBA" id="ARBA00033753"/>
    </source>
</evidence>